<evidence type="ECO:0000256" key="2">
    <source>
        <dbReference type="PROSITE-ProRule" id="PRU00176"/>
    </source>
</evidence>
<feature type="domain" description="RRM" evidence="4">
    <location>
        <begin position="7"/>
        <end position="85"/>
    </location>
</feature>
<dbReference type="SUPFAM" id="SSF54928">
    <property type="entry name" value="RNA-binding domain, RBD"/>
    <property type="match status" value="1"/>
</dbReference>
<dbReference type="SMART" id="SM00343">
    <property type="entry name" value="ZnF_C2HC"/>
    <property type="match status" value="1"/>
</dbReference>
<evidence type="ECO:0000259" key="4">
    <source>
        <dbReference type="PROSITE" id="PS50102"/>
    </source>
</evidence>
<dbReference type="GO" id="GO:0003729">
    <property type="term" value="F:mRNA binding"/>
    <property type="evidence" value="ECO:0007669"/>
    <property type="project" value="TreeGrafter"/>
</dbReference>
<dbReference type="InterPro" id="IPR036875">
    <property type="entry name" value="Znf_CCHC_sf"/>
</dbReference>
<dbReference type="InterPro" id="IPR000504">
    <property type="entry name" value="RRM_dom"/>
</dbReference>
<dbReference type="Pfam" id="PF00098">
    <property type="entry name" value="zf-CCHC"/>
    <property type="match status" value="1"/>
</dbReference>
<keyword evidence="2" id="KW-0694">RNA-binding</keyword>
<dbReference type="InterPro" id="IPR012677">
    <property type="entry name" value="Nucleotide-bd_a/b_plait_sf"/>
</dbReference>
<dbReference type="PROSITE" id="PS50102">
    <property type="entry name" value="RRM"/>
    <property type="match status" value="1"/>
</dbReference>
<accession>A0A8T2U1P9</accession>
<dbReference type="PANTHER" id="PTHR48031:SF2">
    <property type="entry name" value="RNA-BINDING PROTEIN 4"/>
    <property type="match status" value="1"/>
</dbReference>
<dbReference type="GO" id="GO:0005634">
    <property type="term" value="C:nucleus"/>
    <property type="evidence" value="ECO:0007669"/>
    <property type="project" value="TreeGrafter"/>
</dbReference>
<evidence type="ECO:0000313" key="7">
    <source>
        <dbReference type="Proteomes" id="UP000825935"/>
    </source>
</evidence>
<dbReference type="PROSITE" id="PS50158">
    <property type="entry name" value="ZF_CCHC"/>
    <property type="match status" value="1"/>
</dbReference>
<dbReference type="InterPro" id="IPR001878">
    <property type="entry name" value="Znf_CCHC"/>
</dbReference>
<evidence type="ECO:0000256" key="3">
    <source>
        <dbReference type="SAM" id="MobiDB-lite"/>
    </source>
</evidence>
<evidence type="ECO:0000259" key="5">
    <source>
        <dbReference type="PROSITE" id="PS50158"/>
    </source>
</evidence>
<protein>
    <submittedName>
        <fullName evidence="6">Uncharacterized protein</fullName>
    </submittedName>
</protein>
<name>A0A8T2U1P9_CERRI</name>
<evidence type="ECO:0000313" key="6">
    <source>
        <dbReference type="EMBL" id="KAH7428450.1"/>
    </source>
</evidence>
<dbReference type="SMART" id="SM00360">
    <property type="entry name" value="RRM"/>
    <property type="match status" value="1"/>
</dbReference>
<reference evidence="6" key="1">
    <citation type="submission" date="2021-08" db="EMBL/GenBank/DDBJ databases">
        <title>WGS assembly of Ceratopteris richardii.</title>
        <authorList>
            <person name="Marchant D.B."/>
            <person name="Chen G."/>
            <person name="Jenkins J."/>
            <person name="Shu S."/>
            <person name="Leebens-Mack J."/>
            <person name="Grimwood J."/>
            <person name="Schmutz J."/>
            <person name="Soltis P."/>
            <person name="Soltis D."/>
            <person name="Chen Z.-H."/>
        </authorList>
    </citation>
    <scope>NUCLEOTIDE SEQUENCE</scope>
    <source>
        <strain evidence="6">Whitten #5841</strain>
        <tissue evidence="6">Leaf</tissue>
    </source>
</reference>
<dbReference type="AlphaFoldDB" id="A0A8T2U1P9"/>
<dbReference type="InterPro" id="IPR035979">
    <property type="entry name" value="RBD_domain_sf"/>
</dbReference>
<dbReference type="SUPFAM" id="SSF57756">
    <property type="entry name" value="Retrovirus zinc finger-like domains"/>
    <property type="match status" value="1"/>
</dbReference>
<dbReference type="Gene3D" id="4.10.60.10">
    <property type="entry name" value="Zinc finger, CCHC-type"/>
    <property type="match status" value="1"/>
</dbReference>
<sequence>MADPEECRVFVGGLSWDTDERRLEQAFRRFGKVLEAKVMVDKGTGRPRGFGFVLFTDEQSVEDAIAGLHNGELDGRIISVSKAQPKLTGGRDFGYDASYDNADARSGYSRGGSGGGVDGRSAGSDNCFRCGRPGHWARECPQGGDNGRPYGGGDGARFPPKYSGSGYSRGGRGGRGDRFGGQDRFGSGPPMSGSGYGGDDRYGGRRDNSGSARYGDNSYGSRGGRGGRGGFDRGSDRYGSGGPSRVDRGYRDRPTPYGGRSGGRSNYDNHY</sequence>
<feature type="compositionally biased region" description="Low complexity" evidence="3">
    <location>
        <begin position="182"/>
        <end position="193"/>
    </location>
</feature>
<dbReference type="OMA" id="MADPEEC"/>
<dbReference type="GO" id="GO:0008270">
    <property type="term" value="F:zinc ion binding"/>
    <property type="evidence" value="ECO:0007669"/>
    <property type="project" value="UniProtKB-KW"/>
</dbReference>
<feature type="region of interest" description="Disordered" evidence="3">
    <location>
        <begin position="134"/>
        <end position="271"/>
    </location>
</feature>
<feature type="compositionally biased region" description="Basic and acidic residues" evidence="3">
    <location>
        <begin position="245"/>
        <end position="254"/>
    </location>
</feature>
<keyword evidence="1" id="KW-0863">Zinc-finger</keyword>
<dbReference type="OrthoDB" id="439808at2759"/>
<proteinExistence type="predicted"/>
<comment type="caution">
    <text evidence="6">The sequence shown here is derived from an EMBL/GenBank/DDBJ whole genome shotgun (WGS) entry which is preliminary data.</text>
</comment>
<feature type="compositionally biased region" description="Basic and acidic residues" evidence="3">
    <location>
        <begin position="198"/>
        <end position="208"/>
    </location>
</feature>
<dbReference type="Gene3D" id="3.30.70.330">
    <property type="match status" value="1"/>
</dbReference>
<keyword evidence="7" id="KW-1185">Reference proteome</keyword>
<keyword evidence="1" id="KW-0479">Metal-binding</keyword>
<evidence type="ECO:0000256" key="1">
    <source>
        <dbReference type="PROSITE-ProRule" id="PRU00047"/>
    </source>
</evidence>
<feature type="domain" description="CCHC-type" evidence="5">
    <location>
        <begin position="127"/>
        <end position="142"/>
    </location>
</feature>
<keyword evidence="1" id="KW-0862">Zinc</keyword>
<organism evidence="6 7">
    <name type="scientific">Ceratopteris richardii</name>
    <name type="common">Triangle waterfern</name>
    <dbReference type="NCBI Taxonomy" id="49495"/>
    <lineage>
        <taxon>Eukaryota</taxon>
        <taxon>Viridiplantae</taxon>
        <taxon>Streptophyta</taxon>
        <taxon>Embryophyta</taxon>
        <taxon>Tracheophyta</taxon>
        <taxon>Polypodiopsida</taxon>
        <taxon>Polypodiidae</taxon>
        <taxon>Polypodiales</taxon>
        <taxon>Pteridineae</taxon>
        <taxon>Pteridaceae</taxon>
        <taxon>Parkerioideae</taxon>
        <taxon>Ceratopteris</taxon>
    </lineage>
</organism>
<dbReference type="EMBL" id="CM035414">
    <property type="protein sequence ID" value="KAH7428450.1"/>
    <property type="molecule type" value="Genomic_DNA"/>
</dbReference>
<feature type="compositionally biased region" description="Gly residues" evidence="3">
    <location>
        <begin position="144"/>
        <end position="155"/>
    </location>
</feature>
<dbReference type="Proteomes" id="UP000825935">
    <property type="component" value="Chromosome 9"/>
</dbReference>
<gene>
    <name evidence="6" type="ORF">KP509_09G002500</name>
</gene>
<feature type="compositionally biased region" description="Low complexity" evidence="3">
    <location>
        <begin position="209"/>
        <end position="220"/>
    </location>
</feature>
<dbReference type="PANTHER" id="PTHR48031">
    <property type="entry name" value="SRA STEM-LOOP-INTERACTING RNA-BINDING PROTEIN, MITOCHONDRIAL"/>
    <property type="match status" value="1"/>
</dbReference>
<dbReference type="Pfam" id="PF00076">
    <property type="entry name" value="RRM_1"/>
    <property type="match status" value="1"/>
</dbReference>